<organism evidence="2 3">
    <name type="scientific">Paenibacillus qinlingensis</name>
    <dbReference type="NCBI Taxonomy" id="1837343"/>
    <lineage>
        <taxon>Bacteria</taxon>
        <taxon>Bacillati</taxon>
        <taxon>Bacillota</taxon>
        <taxon>Bacilli</taxon>
        <taxon>Bacillales</taxon>
        <taxon>Paenibacillaceae</taxon>
        <taxon>Paenibacillus</taxon>
    </lineage>
</organism>
<keyword evidence="3" id="KW-1185">Reference proteome</keyword>
<proteinExistence type="predicted"/>
<name>A0ABU1P1Z2_9BACL</name>
<dbReference type="Pfam" id="PF07791">
    <property type="entry name" value="Imm11"/>
    <property type="match status" value="1"/>
</dbReference>
<accession>A0ABU1P1Z2</accession>
<evidence type="ECO:0000259" key="1">
    <source>
        <dbReference type="Pfam" id="PF07791"/>
    </source>
</evidence>
<protein>
    <recommendedName>
        <fullName evidence="1">Immunity MXAN-0049 protein domain-containing protein</fullName>
    </recommendedName>
</protein>
<sequence>MRIWRLGFKDSVYTYLNPDDYRKHIRDGFKGKPMKGDWKPIDVELIDKSTKLYDFTGFGTAQPILNKKVFDALDPLIHDKVEYLPIVYEADKLCFVNILNVLDCLDLNKAIVVRDEEYNIVTAIKKYAFQEQLVKDEVIFKLPYFRGTHYFVTEKFRDAVIEHGLTGFEFEEVWNSEEEENEDAPVIPPKFEGKAYKFVEALDMIEQGKQAIASDRYVLQNDDQNRTWLGILLNNGTYHWTIPVSFPPTFVEMDWYLIEKMKAE</sequence>
<gene>
    <name evidence="2" type="ORF">J2736_004981</name>
</gene>
<feature type="domain" description="Immunity MXAN-0049 protein" evidence="1">
    <location>
        <begin position="92"/>
        <end position="173"/>
    </location>
</feature>
<comment type="caution">
    <text evidence="2">The sequence shown here is derived from an EMBL/GenBank/DDBJ whole genome shotgun (WGS) entry which is preliminary data.</text>
</comment>
<dbReference type="EMBL" id="JAVDSB010000012">
    <property type="protein sequence ID" value="MDR6553771.1"/>
    <property type="molecule type" value="Genomic_DNA"/>
</dbReference>
<dbReference type="Proteomes" id="UP001267290">
    <property type="component" value="Unassembled WGS sequence"/>
</dbReference>
<evidence type="ECO:0000313" key="3">
    <source>
        <dbReference type="Proteomes" id="UP001267290"/>
    </source>
</evidence>
<dbReference type="RefSeq" id="WP_310501224.1">
    <property type="nucleotide sequence ID" value="NZ_JAVDSB010000012.1"/>
</dbReference>
<dbReference type="InterPro" id="IPR012433">
    <property type="entry name" value="Imm11"/>
</dbReference>
<evidence type="ECO:0000313" key="2">
    <source>
        <dbReference type="EMBL" id="MDR6553771.1"/>
    </source>
</evidence>
<reference evidence="2 3" key="1">
    <citation type="submission" date="2023-07" db="EMBL/GenBank/DDBJ databases">
        <title>Sorghum-associated microbial communities from plants grown in Nebraska, USA.</title>
        <authorList>
            <person name="Schachtman D."/>
        </authorList>
    </citation>
    <scope>NUCLEOTIDE SEQUENCE [LARGE SCALE GENOMIC DNA]</scope>
    <source>
        <strain evidence="2 3">CC258</strain>
    </source>
</reference>